<comment type="caution">
    <text evidence="1">The sequence shown here is derived from an EMBL/GenBank/DDBJ whole genome shotgun (WGS) entry which is preliminary data.</text>
</comment>
<dbReference type="Pfam" id="PF14305">
    <property type="entry name" value="ATPgrasp_TupA"/>
    <property type="match status" value="1"/>
</dbReference>
<proteinExistence type="predicted"/>
<gene>
    <name evidence="1" type="ORF">AKG39_08860</name>
</gene>
<dbReference type="STRING" id="52689.AKG39_08860"/>
<dbReference type="PATRIC" id="fig|52689.4.peg.977"/>
<dbReference type="EMBL" id="LGYO01000021">
    <property type="protein sequence ID" value="KNZ42035.1"/>
    <property type="molecule type" value="Genomic_DNA"/>
</dbReference>
<sequence>MDNITKNWILTPMNLLYRISPKLDLRILYKLKTGHKLNLDQPVSFTEKLQWIKLYEKNELMTKCCDKYMVRNYVQSCDCGEILNTLLWEGFDPADIPFDDLPNQFVIKTTHGSSFNIICENKWKLNRNKTRFLLKKWLKSKYLPCYGEWFYGVEPPRIIIEKHLKNRNRSALFDYRFFCFHGEPKLIYIDTWKDDKTRVNLYDPNFNLLADSIGEDDHDFESQVFKPDRLDEMLEYSRKLSKNFLHVRVDFYYVNGNIIFGELSFTESAGFCKITPHALDIKMGNWLTLPI</sequence>
<reference evidence="2" key="1">
    <citation type="submission" date="2015-07" db="EMBL/GenBank/DDBJ databases">
        <title>Draft genome sequence of Acetobacterium bakii DSM 8293, a potential psychrophilic chemical producer through syngas fermentation.</title>
        <authorList>
            <person name="Song Y."/>
            <person name="Hwang S."/>
            <person name="Cho B.-K."/>
        </authorList>
    </citation>
    <scope>NUCLEOTIDE SEQUENCE [LARGE SCALE GENOMIC DNA]</scope>
    <source>
        <strain evidence="2">DSM 8239</strain>
    </source>
</reference>
<name>A0A0L6U2M2_9FIRM</name>
<evidence type="ECO:0000313" key="2">
    <source>
        <dbReference type="Proteomes" id="UP000036873"/>
    </source>
</evidence>
<dbReference type="Proteomes" id="UP000036873">
    <property type="component" value="Unassembled WGS sequence"/>
</dbReference>
<protein>
    <recommendedName>
        <fullName evidence="3">Glycosyl transferase</fullName>
    </recommendedName>
</protein>
<accession>A0A0L6U2M2</accession>
<dbReference type="AlphaFoldDB" id="A0A0L6U2M2"/>
<dbReference type="OrthoDB" id="9791827at2"/>
<dbReference type="InterPro" id="IPR029465">
    <property type="entry name" value="ATPgrasp_TupA"/>
</dbReference>
<evidence type="ECO:0000313" key="1">
    <source>
        <dbReference type="EMBL" id="KNZ42035.1"/>
    </source>
</evidence>
<dbReference type="RefSeq" id="WP_050740028.1">
    <property type="nucleotide sequence ID" value="NZ_LGYO01000021.1"/>
</dbReference>
<keyword evidence="2" id="KW-1185">Reference proteome</keyword>
<organism evidence="1 2">
    <name type="scientific">Acetobacterium bakii</name>
    <dbReference type="NCBI Taxonomy" id="52689"/>
    <lineage>
        <taxon>Bacteria</taxon>
        <taxon>Bacillati</taxon>
        <taxon>Bacillota</taxon>
        <taxon>Clostridia</taxon>
        <taxon>Eubacteriales</taxon>
        <taxon>Eubacteriaceae</taxon>
        <taxon>Acetobacterium</taxon>
    </lineage>
</organism>
<evidence type="ECO:0008006" key="3">
    <source>
        <dbReference type="Google" id="ProtNLM"/>
    </source>
</evidence>